<keyword evidence="4" id="KW-1185">Reference proteome</keyword>
<organism evidence="3 4">
    <name type="scientific">Aphanomyces stellatus</name>
    <dbReference type="NCBI Taxonomy" id="120398"/>
    <lineage>
        <taxon>Eukaryota</taxon>
        <taxon>Sar</taxon>
        <taxon>Stramenopiles</taxon>
        <taxon>Oomycota</taxon>
        <taxon>Saprolegniomycetes</taxon>
        <taxon>Saprolegniales</taxon>
        <taxon>Verrucalvaceae</taxon>
        <taxon>Aphanomyces</taxon>
    </lineage>
</organism>
<accession>A0A485KEX2</accession>
<evidence type="ECO:0000313" key="4">
    <source>
        <dbReference type="Proteomes" id="UP000332933"/>
    </source>
</evidence>
<dbReference type="AlphaFoldDB" id="A0A485KEX2"/>
<name>A0A485KEX2_9STRA</name>
<evidence type="ECO:0000313" key="3">
    <source>
        <dbReference type="EMBL" id="VFT82963.1"/>
    </source>
</evidence>
<sequence length="155" mass="16482">MKLVVLAAVAATAAAHAAQGGNNVVAFNKCTTQLQSTFASASMNPAAQKCAKDAKISGWIDLRPIVKAAPSAANQKTLAGLASCQTWYKAVVSTVHNTKPVCTFYDPTPRASTTFTNKFGWSLDMYIQYASKVTPKANGGKKDVVHLRVHNVDEP</sequence>
<proteinExistence type="predicted"/>
<dbReference type="EMBL" id="VJMH01002279">
    <property type="protein sequence ID" value="KAF0709356.1"/>
    <property type="molecule type" value="Genomic_DNA"/>
</dbReference>
<reference evidence="2" key="2">
    <citation type="submission" date="2019-06" db="EMBL/GenBank/DDBJ databases">
        <title>Genomics analysis of Aphanomyces spp. identifies a new class of oomycete effector associated with host adaptation.</title>
        <authorList>
            <person name="Gaulin E."/>
        </authorList>
    </citation>
    <scope>NUCLEOTIDE SEQUENCE</scope>
    <source>
        <strain evidence="2">CBS 578.67</strain>
    </source>
</reference>
<reference evidence="3 4" key="1">
    <citation type="submission" date="2019-03" db="EMBL/GenBank/DDBJ databases">
        <authorList>
            <person name="Gaulin E."/>
            <person name="Dumas B."/>
        </authorList>
    </citation>
    <scope>NUCLEOTIDE SEQUENCE [LARGE SCALE GENOMIC DNA]</scope>
    <source>
        <strain evidence="3">CBS 568.67</strain>
    </source>
</reference>
<dbReference type="EMBL" id="CAADRA010002281">
    <property type="protein sequence ID" value="VFT82963.1"/>
    <property type="molecule type" value="Genomic_DNA"/>
</dbReference>
<dbReference type="Proteomes" id="UP000332933">
    <property type="component" value="Unassembled WGS sequence"/>
</dbReference>
<feature type="chain" id="PRO_5036116021" evidence="1">
    <location>
        <begin position="18"/>
        <end position="155"/>
    </location>
</feature>
<evidence type="ECO:0000313" key="2">
    <source>
        <dbReference type="EMBL" id="KAF0709356.1"/>
    </source>
</evidence>
<keyword evidence="1" id="KW-0732">Signal</keyword>
<gene>
    <name evidence="3" type="primary">Aste57867_5946</name>
    <name evidence="2" type="ORF">As57867_005932</name>
    <name evidence="3" type="ORF">ASTE57867_5946</name>
</gene>
<evidence type="ECO:0000256" key="1">
    <source>
        <dbReference type="SAM" id="SignalP"/>
    </source>
</evidence>
<protein>
    <submittedName>
        <fullName evidence="3">Aste57867_5946 protein</fullName>
    </submittedName>
</protein>
<feature type="signal peptide" evidence="1">
    <location>
        <begin position="1"/>
        <end position="17"/>
    </location>
</feature>